<evidence type="ECO:0000313" key="1">
    <source>
        <dbReference type="EMBL" id="KAG5766491.1"/>
    </source>
</evidence>
<keyword evidence="2" id="KW-1185">Reference proteome</keyword>
<proteinExistence type="predicted"/>
<dbReference type="Proteomes" id="UP000750502">
    <property type="component" value="Unassembled WGS sequence"/>
</dbReference>
<reference evidence="1" key="2">
    <citation type="submission" date="2020-10" db="EMBL/GenBank/DDBJ databases">
        <authorList>
            <person name="Peck L.D."/>
            <person name="Nowell R.W."/>
            <person name="Flood J."/>
            <person name="Ryan M.J."/>
            <person name="Barraclough T.G."/>
        </authorList>
    </citation>
    <scope>NUCLEOTIDE SEQUENCE</scope>
    <source>
        <strain evidence="1">IMI 127659i</strain>
    </source>
</reference>
<name>A0A9P7HU68_9HYPO</name>
<sequence>MASRPLKEYQWMTVQRIPHVVAAPKVFKALDDFLEAGRYVRGKEGPLILKVEDAWLGRGKPFYLLRRSLDQLTPRWGFKKKVQEGHDILLEVERMPWMPYISVTASVFLNRPESVPVDPDHPEMKLGKLKGVPDHEACYRFCESLDDLRDKLGPAFKIVTTKYAPPGGLEFTVVIGIQEEQAGGVRVVGYYGGEYYRDWYLVIVKEERIWLA</sequence>
<gene>
    <name evidence="1" type="ORF">H9Q72_005456</name>
</gene>
<comment type="caution">
    <text evidence="1">The sequence shown here is derived from an EMBL/GenBank/DDBJ whole genome shotgun (WGS) entry which is preliminary data.</text>
</comment>
<dbReference type="EMBL" id="JADFTT010000155">
    <property type="protein sequence ID" value="KAG5766491.1"/>
    <property type="molecule type" value="Genomic_DNA"/>
</dbReference>
<accession>A0A9P7HU68</accession>
<dbReference type="OrthoDB" id="10384714at2759"/>
<evidence type="ECO:0000313" key="2">
    <source>
        <dbReference type="Proteomes" id="UP000750502"/>
    </source>
</evidence>
<reference evidence="1" key="1">
    <citation type="journal article" date="2020" name="bioRxiv">
        <title>Historical genomics reveals the evolutionary mechanisms behind multiple outbreaks of the host-specific coffee wilt pathogen Fusarium xylarioides.</title>
        <authorList>
            <person name="Peck D."/>
            <person name="Nowell R.W."/>
            <person name="Flood J."/>
            <person name="Ryan M.J."/>
            <person name="Barraclough T.G."/>
        </authorList>
    </citation>
    <scope>NUCLEOTIDE SEQUENCE</scope>
    <source>
        <strain evidence="1">IMI 127659i</strain>
    </source>
</reference>
<protein>
    <submittedName>
        <fullName evidence="1">Uncharacterized protein</fullName>
    </submittedName>
</protein>
<dbReference type="AlphaFoldDB" id="A0A9P7HU68"/>
<organism evidence="1 2">
    <name type="scientific">Fusarium xylarioides</name>
    <dbReference type="NCBI Taxonomy" id="221167"/>
    <lineage>
        <taxon>Eukaryota</taxon>
        <taxon>Fungi</taxon>
        <taxon>Dikarya</taxon>
        <taxon>Ascomycota</taxon>
        <taxon>Pezizomycotina</taxon>
        <taxon>Sordariomycetes</taxon>
        <taxon>Hypocreomycetidae</taxon>
        <taxon>Hypocreales</taxon>
        <taxon>Nectriaceae</taxon>
        <taxon>Fusarium</taxon>
        <taxon>Fusarium fujikuroi species complex</taxon>
    </lineage>
</organism>